<dbReference type="AlphaFoldDB" id="A0A1F6AYB6"/>
<evidence type="ECO:0000256" key="5">
    <source>
        <dbReference type="ARBA" id="ARBA00038063"/>
    </source>
</evidence>
<dbReference type="InterPro" id="IPR018171">
    <property type="entry name" value="Pept_tRNA_hydro_CS"/>
</dbReference>
<dbReference type="PANTHER" id="PTHR17224">
    <property type="entry name" value="PEPTIDYL-TRNA HYDROLASE"/>
    <property type="match status" value="1"/>
</dbReference>
<comment type="subunit">
    <text evidence="7">Monomer.</text>
</comment>
<dbReference type="GO" id="GO:0000049">
    <property type="term" value="F:tRNA binding"/>
    <property type="evidence" value="ECO:0007669"/>
    <property type="project" value="UniProtKB-UniRule"/>
</dbReference>
<comment type="function">
    <text evidence="7">Hydrolyzes ribosome-free peptidyl-tRNAs (with 1 or more amino acids incorporated), which drop off the ribosome during protein synthesis, or as a result of ribosome stalling.</text>
</comment>
<evidence type="ECO:0000256" key="8">
    <source>
        <dbReference type="RuleBase" id="RU000673"/>
    </source>
</evidence>
<feature type="binding site" evidence="7">
    <location>
        <position position="14"/>
    </location>
    <ligand>
        <name>tRNA</name>
        <dbReference type="ChEBI" id="CHEBI:17843"/>
    </ligand>
</feature>
<evidence type="ECO:0000313" key="11">
    <source>
        <dbReference type="Proteomes" id="UP000176450"/>
    </source>
</evidence>
<evidence type="ECO:0000256" key="7">
    <source>
        <dbReference type="HAMAP-Rule" id="MF_00083"/>
    </source>
</evidence>
<dbReference type="EMBL" id="MFJX01000060">
    <property type="protein sequence ID" value="OGG29679.1"/>
    <property type="molecule type" value="Genomic_DNA"/>
</dbReference>
<reference evidence="10 11" key="1">
    <citation type="journal article" date="2016" name="Nat. Commun.">
        <title>Thousands of microbial genomes shed light on interconnected biogeochemical processes in an aquifer system.</title>
        <authorList>
            <person name="Anantharaman K."/>
            <person name="Brown C.T."/>
            <person name="Hug L.A."/>
            <person name="Sharon I."/>
            <person name="Castelle C.J."/>
            <person name="Probst A.J."/>
            <person name="Thomas B.C."/>
            <person name="Singh A."/>
            <person name="Wilkins M.J."/>
            <person name="Karaoz U."/>
            <person name="Brodie E.L."/>
            <person name="Williams K.H."/>
            <person name="Hubbard S.S."/>
            <person name="Banfield J.F."/>
        </authorList>
    </citation>
    <scope>NUCLEOTIDE SEQUENCE [LARGE SCALE GENOMIC DNA]</scope>
</reference>
<evidence type="ECO:0000256" key="2">
    <source>
        <dbReference type="ARBA" id="ARBA00022555"/>
    </source>
</evidence>
<feature type="binding site" evidence="7">
    <location>
        <position position="64"/>
    </location>
    <ligand>
        <name>tRNA</name>
        <dbReference type="ChEBI" id="CHEBI:17843"/>
    </ligand>
</feature>
<evidence type="ECO:0000313" key="10">
    <source>
        <dbReference type="EMBL" id="OGG29679.1"/>
    </source>
</evidence>
<dbReference type="EC" id="3.1.1.29" evidence="1 7"/>
<comment type="function">
    <text evidence="7">Catalyzes the release of premature peptidyl moieties from peptidyl-tRNA molecules trapped in stalled 50S ribosomal subunits, and thus maintains levels of free tRNAs and 50S ribosomes.</text>
</comment>
<dbReference type="PANTHER" id="PTHR17224:SF1">
    <property type="entry name" value="PEPTIDYL-TRNA HYDROLASE"/>
    <property type="match status" value="1"/>
</dbReference>
<comment type="catalytic activity">
    <reaction evidence="7 8">
        <text>an N-acyl-L-alpha-aminoacyl-tRNA + H2O = an N-acyl-L-amino acid + a tRNA + H(+)</text>
        <dbReference type="Rhea" id="RHEA:54448"/>
        <dbReference type="Rhea" id="RHEA-COMP:10123"/>
        <dbReference type="Rhea" id="RHEA-COMP:13883"/>
        <dbReference type="ChEBI" id="CHEBI:15377"/>
        <dbReference type="ChEBI" id="CHEBI:15378"/>
        <dbReference type="ChEBI" id="CHEBI:59874"/>
        <dbReference type="ChEBI" id="CHEBI:78442"/>
        <dbReference type="ChEBI" id="CHEBI:138191"/>
        <dbReference type="EC" id="3.1.1.29"/>
    </reaction>
</comment>
<evidence type="ECO:0000256" key="4">
    <source>
        <dbReference type="ARBA" id="ARBA00022884"/>
    </source>
</evidence>
<comment type="similarity">
    <text evidence="5 7 9">Belongs to the PTH family.</text>
</comment>
<dbReference type="CDD" id="cd00462">
    <property type="entry name" value="PTH"/>
    <property type="match status" value="1"/>
</dbReference>
<feature type="active site" description="Proton acceptor" evidence="7">
    <location>
        <position position="19"/>
    </location>
</feature>
<keyword evidence="4 7" id="KW-0694">RNA-binding</keyword>
<dbReference type="FunFam" id="3.40.50.1470:FF:000001">
    <property type="entry name" value="Peptidyl-tRNA hydrolase"/>
    <property type="match status" value="1"/>
</dbReference>
<feature type="binding site" evidence="7">
    <location>
        <position position="66"/>
    </location>
    <ligand>
        <name>tRNA</name>
        <dbReference type="ChEBI" id="CHEBI:17843"/>
    </ligand>
</feature>
<gene>
    <name evidence="7" type="primary">pth</name>
    <name evidence="10" type="ORF">A3A63_03405</name>
</gene>
<feature type="site" description="Discriminates between blocked and unblocked aminoacyl-tRNA" evidence="7">
    <location>
        <position position="9"/>
    </location>
</feature>
<name>A0A1F6AYB6_9BACT</name>
<feature type="site" description="Stabilizes the basic form of H active site to accept a proton" evidence="7">
    <location>
        <position position="91"/>
    </location>
</feature>
<dbReference type="Gene3D" id="3.40.50.1470">
    <property type="entry name" value="Peptidyl-tRNA hydrolase"/>
    <property type="match status" value="1"/>
</dbReference>
<dbReference type="NCBIfam" id="TIGR00447">
    <property type="entry name" value="pth"/>
    <property type="match status" value="1"/>
</dbReference>
<dbReference type="GO" id="GO:0004045">
    <property type="term" value="F:peptidyl-tRNA hydrolase activity"/>
    <property type="evidence" value="ECO:0007669"/>
    <property type="project" value="UniProtKB-UniRule"/>
</dbReference>
<dbReference type="PROSITE" id="PS01195">
    <property type="entry name" value="PEPT_TRNA_HYDROL_1"/>
    <property type="match status" value="1"/>
</dbReference>
<dbReference type="GO" id="GO:0005737">
    <property type="term" value="C:cytoplasm"/>
    <property type="evidence" value="ECO:0007669"/>
    <property type="project" value="UniProtKB-SubCell"/>
</dbReference>
<evidence type="ECO:0000256" key="1">
    <source>
        <dbReference type="ARBA" id="ARBA00013260"/>
    </source>
</evidence>
<dbReference type="GO" id="GO:0072344">
    <property type="term" value="P:rescue of stalled ribosome"/>
    <property type="evidence" value="ECO:0007669"/>
    <property type="project" value="UniProtKB-UniRule"/>
</dbReference>
<keyword evidence="7" id="KW-0963">Cytoplasm</keyword>
<dbReference type="SUPFAM" id="SSF53178">
    <property type="entry name" value="Peptidyl-tRNA hydrolase-like"/>
    <property type="match status" value="1"/>
</dbReference>
<dbReference type="InterPro" id="IPR036416">
    <property type="entry name" value="Pept_tRNA_hydro_sf"/>
</dbReference>
<dbReference type="HAMAP" id="MF_00083">
    <property type="entry name" value="Pept_tRNA_hydro_bact"/>
    <property type="match status" value="1"/>
</dbReference>
<dbReference type="InterPro" id="IPR001328">
    <property type="entry name" value="Pept_tRNA_hydro"/>
</dbReference>
<dbReference type="Proteomes" id="UP000176450">
    <property type="component" value="Unassembled WGS sequence"/>
</dbReference>
<sequence>MKIIVGLGNPGDQYTDTRHNIGFMVVDRISHEFGSHTVGWEKDDTHKAMIAKSGDVILVKPMTYMNKSGPTVKGLVDYYRVTPSDVWVIHDDIDLPLGKIRIRQKGGTAGHNGVASILDALKSDTFVRFRMGIGRGKESTGPNENKNLSHRSVIAFVLSRFNQSEAGSLKHLVKHGATAVRIALTMGMDKAMNRFN</sequence>
<comment type="caution">
    <text evidence="10">The sequence shown here is derived from an EMBL/GenBank/DDBJ whole genome shotgun (WGS) entry which is preliminary data.</text>
</comment>
<accession>A0A1F6AYB6</accession>
<evidence type="ECO:0000256" key="6">
    <source>
        <dbReference type="ARBA" id="ARBA00050038"/>
    </source>
</evidence>
<comment type="subcellular location">
    <subcellularLocation>
        <location evidence="7">Cytoplasm</location>
    </subcellularLocation>
</comment>
<keyword evidence="3 7" id="KW-0378">Hydrolase</keyword>
<proteinExistence type="inferred from homology"/>
<organism evidence="10 11">
    <name type="scientific">Candidatus Gottesmanbacteria bacterium RIFCSPLOWO2_01_FULL_46_9</name>
    <dbReference type="NCBI Taxonomy" id="1798394"/>
    <lineage>
        <taxon>Bacteria</taxon>
        <taxon>Candidatus Gottesmaniibacteriota</taxon>
    </lineage>
</organism>
<keyword evidence="2 7" id="KW-0820">tRNA-binding</keyword>
<dbReference type="Pfam" id="PF01195">
    <property type="entry name" value="Pept_tRNA_hydro"/>
    <property type="match status" value="1"/>
</dbReference>
<feature type="binding site" evidence="7">
    <location>
        <position position="112"/>
    </location>
    <ligand>
        <name>tRNA</name>
        <dbReference type="ChEBI" id="CHEBI:17843"/>
    </ligand>
</feature>
<evidence type="ECO:0000256" key="3">
    <source>
        <dbReference type="ARBA" id="ARBA00022801"/>
    </source>
</evidence>
<evidence type="ECO:0000256" key="9">
    <source>
        <dbReference type="RuleBase" id="RU004320"/>
    </source>
</evidence>
<protein>
    <recommendedName>
        <fullName evidence="6 7">Peptidyl-tRNA hydrolase</fullName>
        <shortName evidence="7">Pth</shortName>
        <ecNumber evidence="1 7">3.1.1.29</ecNumber>
    </recommendedName>
</protein>
<dbReference type="GO" id="GO:0006515">
    <property type="term" value="P:protein quality control for misfolded or incompletely synthesized proteins"/>
    <property type="evidence" value="ECO:0007669"/>
    <property type="project" value="UniProtKB-UniRule"/>
</dbReference>